<organism evidence="2">
    <name type="scientific">marine sediment metagenome</name>
    <dbReference type="NCBI Taxonomy" id="412755"/>
    <lineage>
        <taxon>unclassified sequences</taxon>
        <taxon>metagenomes</taxon>
        <taxon>ecological metagenomes</taxon>
    </lineage>
</organism>
<dbReference type="EMBL" id="LAZR01000116">
    <property type="protein sequence ID" value="KKN89676.1"/>
    <property type="molecule type" value="Genomic_DNA"/>
</dbReference>
<sequence length="312" mass="35670">MKILLWGDGHLRVRTPQGRTDENFMETCLGKVQQILEICIVEKCDAMIQTGDFFDSPNPNGELVSEVIARLRWQKEELEKCRFFVIHGQHDLSYHTEASMRRSMLAILAAAGVVIPLRVGNGWWDRGDKEHFSGSCFGQEILPVTLTSGNTFEVLVAHVMVGDRPLWPGHDLTGPKQFMRKHPGYDLYVLGDYHYPFSVQVGNIWAINPGAMLRLTRSKRDREHRPKVVIFDTETREPRDIYLNVEPAESVFIEKDEPMEQDEHRFDELVSKLKETGEIGVSFADNLAAHFEADDTPKEIREKILEHLTSGV</sequence>
<evidence type="ECO:0000313" key="2">
    <source>
        <dbReference type="EMBL" id="KKN89676.1"/>
    </source>
</evidence>
<accession>A0A0F9WTN9</accession>
<dbReference type="InterPro" id="IPR050535">
    <property type="entry name" value="DNA_Repair-Maintenance_Comp"/>
</dbReference>
<feature type="domain" description="Calcineurin-like phosphoesterase" evidence="1">
    <location>
        <begin position="1"/>
        <end position="195"/>
    </location>
</feature>
<comment type="caution">
    <text evidence="2">The sequence shown here is derived from an EMBL/GenBank/DDBJ whole genome shotgun (WGS) entry which is preliminary data.</text>
</comment>
<dbReference type="PANTHER" id="PTHR30337:SF0">
    <property type="entry name" value="NUCLEASE SBCCD SUBUNIT D"/>
    <property type="match status" value="1"/>
</dbReference>
<reference evidence="2" key="1">
    <citation type="journal article" date="2015" name="Nature">
        <title>Complex archaea that bridge the gap between prokaryotes and eukaryotes.</title>
        <authorList>
            <person name="Spang A."/>
            <person name="Saw J.H."/>
            <person name="Jorgensen S.L."/>
            <person name="Zaremba-Niedzwiedzka K."/>
            <person name="Martijn J."/>
            <person name="Lind A.E."/>
            <person name="van Eijk R."/>
            <person name="Schleper C."/>
            <person name="Guy L."/>
            <person name="Ettema T.J."/>
        </authorList>
    </citation>
    <scope>NUCLEOTIDE SEQUENCE</scope>
</reference>
<gene>
    <name evidence="2" type="ORF">LCGC14_0235220</name>
</gene>
<proteinExistence type="predicted"/>
<dbReference type="Pfam" id="PF00149">
    <property type="entry name" value="Metallophos"/>
    <property type="match status" value="1"/>
</dbReference>
<dbReference type="SUPFAM" id="SSF56300">
    <property type="entry name" value="Metallo-dependent phosphatases"/>
    <property type="match status" value="1"/>
</dbReference>
<dbReference type="Gene3D" id="3.60.21.10">
    <property type="match status" value="1"/>
</dbReference>
<dbReference type="InterPro" id="IPR029052">
    <property type="entry name" value="Metallo-depent_PP-like"/>
</dbReference>
<name>A0A0F9WTN9_9ZZZZ</name>
<dbReference type="GO" id="GO:0016787">
    <property type="term" value="F:hydrolase activity"/>
    <property type="evidence" value="ECO:0007669"/>
    <property type="project" value="InterPro"/>
</dbReference>
<dbReference type="PANTHER" id="PTHR30337">
    <property type="entry name" value="COMPONENT OF ATP-DEPENDENT DSDNA EXONUCLEASE"/>
    <property type="match status" value="1"/>
</dbReference>
<evidence type="ECO:0000259" key="1">
    <source>
        <dbReference type="Pfam" id="PF00149"/>
    </source>
</evidence>
<protein>
    <recommendedName>
        <fullName evidence="1">Calcineurin-like phosphoesterase domain-containing protein</fullName>
    </recommendedName>
</protein>
<dbReference type="InterPro" id="IPR004843">
    <property type="entry name" value="Calcineurin-like_PHP"/>
</dbReference>
<dbReference type="AlphaFoldDB" id="A0A0F9WTN9"/>